<keyword evidence="4" id="KW-1185">Reference proteome</keyword>
<dbReference type="SMART" id="SM00014">
    <property type="entry name" value="acidPPc"/>
    <property type="match status" value="1"/>
</dbReference>
<protein>
    <submittedName>
        <fullName evidence="3">Phosphatase PAP2 family protein</fullName>
    </submittedName>
</protein>
<evidence type="ECO:0000313" key="4">
    <source>
        <dbReference type="Proteomes" id="UP001319200"/>
    </source>
</evidence>
<name>A0AAP2DGD1_9BACT</name>
<feature type="transmembrane region" description="Helical" evidence="1">
    <location>
        <begin position="100"/>
        <end position="117"/>
    </location>
</feature>
<proteinExistence type="predicted"/>
<dbReference type="EMBL" id="JAHESF010000002">
    <property type="protein sequence ID" value="MBT1695898.1"/>
    <property type="molecule type" value="Genomic_DNA"/>
</dbReference>
<dbReference type="Proteomes" id="UP001319200">
    <property type="component" value="Unassembled WGS sequence"/>
</dbReference>
<dbReference type="AlphaFoldDB" id="A0AAP2DGD1"/>
<gene>
    <name evidence="3" type="ORF">KK083_03345</name>
</gene>
<dbReference type="PROSITE" id="PS51257">
    <property type="entry name" value="PROKAR_LIPOPROTEIN"/>
    <property type="match status" value="1"/>
</dbReference>
<sequence>MKLHLVVLFPLVTISCFGQYFHRRANAPAETVSFMKDLYIKPSEPVLRRSAAFKKAIKVPLLLTVASFYTMTDNENFSRAEVKEERDEWIPYFHHKADNYLQFAPIAVVYGLNLAGVKGKHDLRNRTALLFKSELLVAAITFPLKKITAVPRPDNGMRNSFPSGHTAQAFAAATFMSKEYGHLSIWYSVSAYAMATGVGAMRIMNNRHWVTDVMAGAAVGILSTNLVYLTHRYKAGGKQNRPQTLVMPSYNGQVGMVTFVRTLS</sequence>
<comment type="caution">
    <text evidence="3">The sequence shown here is derived from an EMBL/GenBank/DDBJ whole genome shotgun (WGS) entry which is preliminary data.</text>
</comment>
<feature type="transmembrane region" description="Helical" evidence="1">
    <location>
        <begin position="185"/>
        <end position="203"/>
    </location>
</feature>
<dbReference type="InterPro" id="IPR036938">
    <property type="entry name" value="PAP2/HPO_sf"/>
</dbReference>
<accession>A0AAP2DGD1</accession>
<feature type="transmembrane region" description="Helical" evidence="1">
    <location>
        <begin position="209"/>
        <end position="229"/>
    </location>
</feature>
<evidence type="ECO:0000313" key="3">
    <source>
        <dbReference type="EMBL" id="MBT1695898.1"/>
    </source>
</evidence>
<dbReference type="CDD" id="cd03394">
    <property type="entry name" value="PAP2_like_5"/>
    <property type="match status" value="1"/>
</dbReference>
<reference evidence="3 4" key="1">
    <citation type="submission" date="2021-05" db="EMBL/GenBank/DDBJ databases">
        <title>A Polyphasic approach of four new species of the genus Ohtaekwangia: Ohtaekwangia histidinii sp. nov., Ohtaekwangia cretensis sp. nov., Ohtaekwangia indiensis sp. nov., Ohtaekwangia reichenbachii sp. nov. from diverse environment.</title>
        <authorList>
            <person name="Octaviana S."/>
        </authorList>
    </citation>
    <scope>NUCLEOTIDE SEQUENCE [LARGE SCALE GENOMIC DNA]</scope>
    <source>
        <strain evidence="3 4">PWU4</strain>
    </source>
</reference>
<dbReference type="Gene3D" id="1.20.144.10">
    <property type="entry name" value="Phosphatidic acid phosphatase type 2/haloperoxidase"/>
    <property type="match status" value="1"/>
</dbReference>
<dbReference type="PANTHER" id="PTHR14969:SF13">
    <property type="entry name" value="AT30094P"/>
    <property type="match status" value="1"/>
</dbReference>
<evidence type="ECO:0000256" key="1">
    <source>
        <dbReference type="SAM" id="Phobius"/>
    </source>
</evidence>
<keyword evidence="1" id="KW-1133">Transmembrane helix</keyword>
<dbReference type="SUPFAM" id="SSF48317">
    <property type="entry name" value="Acid phosphatase/Vanadium-dependent haloperoxidase"/>
    <property type="match status" value="1"/>
</dbReference>
<dbReference type="Pfam" id="PF01569">
    <property type="entry name" value="PAP2"/>
    <property type="match status" value="1"/>
</dbReference>
<dbReference type="InterPro" id="IPR000326">
    <property type="entry name" value="PAP2/HPO"/>
</dbReference>
<keyword evidence="1" id="KW-0812">Transmembrane</keyword>
<dbReference type="RefSeq" id="WP_254160689.1">
    <property type="nucleotide sequence ID" value="NZ_JAHESF010000002.1"/>
</dbReference>
<evidence type="ECO:0000259" key="2">
    <source>
        <dbReference type="SMART" id="SM00014"/>
    </source>
</evidence>
<dbReference type="PANTHER" id="PTHR14969">
    <property type="entry name" value="SPHINGOSINE-1-PHOSPHATE PHOSPHOHYDROLASE"/>
    <property type="match status" value="1"/>
</dbReference>
<organism evidence="3 4">
    <name type="scientific">Chryseosolibacter histidini</name>
    <dbReference type="NCBI Taxonomy" id="2782349"/>
    <lineage>
        <taxon>Bacteria</taxon>
        <taxon>Pseudomonadati</taxon>
        <taxon>Bacteroidota</taxon>
        <taxon>Cytophagia</taxon>
        <taxon>Cytophagales</taxon>
        <taxon>Chryseotaleaceae</taxon>
        <taxon>Chryseosolibacter</taxon>
    </lineage>
</organism>
<keyword evidence="1" id="KW-0472">Membrane</keyword>
<feature type="domain" description="Phosphatidic acid phosphatase type 2/haloperoxidase" evidence="2">
    <location>
        <begin position="129"/>
        <end position="228"/>
    </location>
</feature>